<dbReference type="PANTHER" id="PTHR30336">
    <property type="entry name" value="INNER MEMBRANE PROTEIN, PROBABLE PERMEASE"/>
    <property type="match status" value="1"/>
</dbReference>
<dbReference type="EMBL" id="RSFA01000123">
    <property type="protein sequence ID" value="RSD29640.1"/>
    <property type="molecule type" value="Genomic_DNA"/>
</dbReference>
<name>A0A3R9EAI2_9VIBR</name>
<dbReference type="AlphaFoldDB" id="A0A3R9EAI2"/>
<dbReference type="Gene3D" id="3.40.50.620">
    <property type="entry name" value="HUPs"/>
    <property type="match status" value="1"/>
</dbReference>
<sequence>MQKFSNSVDTTSVINNLDKNKAVIANEAFNTVLRNTGKTFPKSANFTPKGIIVLGSTPGKGILERRLDDAYKMAIDDKSLPIILSGKGREEGVVEADYMYNYLIRKGLNSDRLYKESLSLDTVGNAEFSYFTITENESLKDITDWLVITNNFHAMRSLNTFKYIFPDNYRLEVYLSPLLPEGVTNPDRLKILKQLVTGEMKSVSNSQFMGLLTNERFNKKEQLFKAENIEGQPCAILQGMLIKHPLYNDKVDELTERFSKCFTAQ</sequence>
<protein>
    <submittedName>
        <fullName evidence="2">YdcF family protein</fullName>
    </submittedName>
</protein>
<comment type="caution">
    <text evidence="2">The sequence shown here is derived from an EMBL/GenBank/DDBJ whole genome shotgun (WGS) entry which is preliminary data.</text>
</comment>
<dbReference type="OrthoDB" id="3289889at2"/>
<gene>
    <name evidence="2" type="ORF">EJA03_18080</name>
</gene>
<keyword evidence="3" id="KW-1185">Reference proteome</keyword>
<dbReference type="InterPro" id="IPR051599">
    <property type="entry name" value="Cell_Envelope_Assoc"/>
</dbReference>
<evidence type="ECO:0000313" key="2">
    <source>
        <dbReference type="EMBL" id="RSD29640.1"/>
    </source>
</evidence>
<dbReference type="Pfam" id="PF02698">
    <property type="entry name" value="DUF218"/>
    <property type="match status" value="1"/>
</dbReference>
<dbReference type="CDD" id="cd06259">
    <property type="entry name" value="YdcF-like"/>
    <property type="match status" value="1"/>
</dbReference>
<evidence type="ECO:0000259" key="1">
    <source>
        <dbReference type="Pfam" id="PF02698"/>
    </source>
</evidence>
<dbReference type="PANTHER" id="PTHR30336:SF20">
    <property type="entry name" value="DUF218 DOMAIN-CONTAINING PROTEIN"/>
    <property type="match status" value="1"/>
</dbReference>
<proteinExistence type="predicted"/>
<evidence type="ECO:0000313" key="3">
    <source>
        <dbReference type="Proteomes" id="UP000269041"/>
    </source>
</evidence>
<dbReference type="InterPro" id="IPR014729">
    <property type="entry name" value="Rossmann-like_a/b/a_fold"/>
</dbReference>
<accession>A0A3R9EAI2</accession>
<dbReference type="GO" id="GO:0005886">
    <property type="term" value="C:plasma membrane"/>
    <property type="evidence" value="ECO:0007669"/>
    <property type="project" value="TreeGrafter"/>
</dbReference>
<feature type="domain" description="DUF218" evidence="1">
    <location>
        <begin position="50"/>
        <end position="164"/>
    </location>
</feature>
<organism evidence="2 3">
    <name type="scientific">Vibrio pectenicida</name>
    <dbReference type="NCBI Taxonomy" id="62763"/>
    <lineage>
        <taxon>Bacteria</taxon>
        <taxon>Pseudomonadati</taxon>
        <taxon>Pseudomonadota</taxon>
        <taxon>Gammaproteobacteria</taxon>
        <taxon>Vibrionales</taxon>
        <taxon>Vibrionaceae</taxon>
        <taxon>Vibrio</taxon>
    </lineage>
</organism>
<dbReference type="InterPro" id="IPR003848">
    <property type="entry name" value="DUF218"/>
</dbReference>
<reference evidence="2 3" key="1">
    <citation type="submission" date="2018-12" db="EMBL/GenBank/DDBJ databases">
        <title>Genomic taxonomy of the Vibrionaceae family.</title>
        <authorList>
            <person name="Gomez-Gil B."/>
            <person name="Enciso-Ibarra K."/>
        </authorList>
    </citation>
    <scope>NUCLEOTIDE SEQUENCE [LARGE SCALE GENOMIC DNA]</scope>
    <source>
        <strain evidence="2 3">CAIM 594</strain>
    </source>
</reference>
<dbReference type="Proteomes" id="UP000269041">
    <property type="component" value="Unassembled WGS sequence"/>
</dbReference>